<dbReference type="AlphaFoldDB" id="A0AAJ0MT04"/>
<evidence type="ECO:0000313" key="2">
    <source>
        <dbReference type="EMBL" id="KAK3495342.1"/>
    </source>
</evidence>
<gene>
    <name evidence="2" type="ORF">B0T23DRAFT_313723</name>
</gene>
<name>A0AAJ0MT04_9PEZI</name>
<dbReference type="GeneID" id="87872378"/>
<feature type="compositionally biased region" description="Low complexity" evidence="1">
    <location>
        <begin position="82"/>
        <end position="94"/>
    </location>
</feature>
<sequence>MYKQPNCHLSELDVDIDGASLEVQLHRDGAEKTKHREGKKPQANQFRYRRPTPYSVEHYRHEGASGAENDKSSDDSPRGRSRSSTFTPTRTRAPTPHPHAHAHKSQKTETNKTVRFTDPLEPQSLVQKGETATAPPKRKSAMKRDPESQKREEKPIEKEKGRAGKSSEAHATHHIRVAVTPNDVQSCTLRRDTGRRSSVPRPKFAVSRSYTSSRSIIGQERPPSPLMPQAVPASLRLSQRRSRVPTFSASALAPSATSSESHIPTAARDFSLDSKPEIFTVHSHSAHKSRHTSVTKDSFSPPPSTSYLQPKPKRNGTILPPTVKTERRPICDEDSGNIKKCSSASPVQTREIKPAASLPKLPLPSSASFSSFPSAKSSWGDLDASSSCIALVSGDSSKTPQPAALSRNRDNLPKTSKMSSAILSSSTSSSSSSYRSAKSDDVTVYGENGNSTASTSLFQGRNYPNTATGLAASSTSSYVTAKSYLSTTNSSDTNANTPSSMAASSTSMETEYIPSLQSELWNTITNFCRSDSSSVLPGERYCDCDDCVWGEERDVAGCSTVARVEEGNCRARRV</sequence>
<proteinExistence type="predicted"/>
<accession>A0AAJ0MT04</accession>
<feature type="compositionally biased region" description="Basic and acidic residues" evidence="1">
    <location>
        <begin position="142"/>
        <end position="171"/>
    </location>
</feature>
<evidence type="ECO:0000256" key="1">
    <source>
        <dbReference type="SAM" id="MobiDB-lite"/>
    </source>
</evidence>
<dbReference type="Proteomes" id="UP001285908">
    <property type="component" value="Unassembled WGS sequence"/>
</dbReference>
<feature type="region of interest" description="Disordered" evidence="1">
    <location>
        <begin position="393"/>
        <end position="436"/>
    </location>
</feature>
<feature type="compositionally biased region" description="Basic and acidic residues" evidence="1">
    <location>
        <begin position="57"/>
        <end position="78"/>
    </location>
</feature>
<feature type="compositionally biased region" description="Basic residues" evidence="1">
    <location>
        <begin position="284"/>
        <end position="293"/>
    </location>
</feature>
<comment type="caution">
    <text evidence="2">The sequence shown here is derived from an EMBL/GenBank/DDBJ whole genome shotgun (WGS) entry which is preliminary data.</text>
</comment>
<organism evidence="2 3">
    <name type="scientific">Neurospora hispaniola</name>
    <dbReference type="NCBI Taxonomy" id="588809"/>
    <lineage>
        <taxon>Eukaryota</taxon>
        <taxon>Fungi</taxon>
        <taxon>Dikarya</taxon>
        <taxon>Ascomycota</taxon>
        <taxon>Pezizomycotina</taxon>
        <taxon>Sordariomycetes</taxon>
        <taxon>Sordariomycetidae</taxon>
        <taxon>Sordariales</taxon>
        <taxon>Sordariaceae</taxon>
        <taxon>Neurospora</taxon>
    </lineage>
</organism>
<dbReference type="RefSeq" id="XP_062694771.1">
    <property type="nucleotide sequence ID" value="XM_062834756.1"/>
</dbReference>
<protein>
    <submittedName>
        <fullName evidence="2">Uncharacterized protein</fullName>
    </submittedName>
</protein>
<reference evidence="2 3" key="1">
    <citation type="journal article" date="2023" name="Mol. Phylogenet. Evol.">
        <title>Genome-scale phylogeny and comparative genomics of the fungal order Sordariales.</title>
        <authorList>
            <person name="Hensen N."/>
            <person name="Bonometti L."/>
            <person name="Westerberg I."/>
            <person name="Brannstrom I.O."/>
            <person name="Guillou S."/>
            <person name="Cros-Aarteil S."/>
            <person name="Calhoun S."/>
            <person name="Haridas S."/>
            <person name="Kuo A."/>
            <person name="Mondo S."/>
            <person name="Pangilinan J."/>
            <person name="Riley R."/>
            <person name="LaButti K."/>
            <person name="Andreopoulos B."/>
            <person name="Lipzen A."/>
            <person name="Chen C."/>
            <person name="Yan M."/>
            <person name="Daum C."/>
            <person name="Ng V."/>
            <person name="Clum A."/>
            <person name="Steindorff A."/>
            <person name="Ohm R.A."/>
            <person name="Martin F."/>
            <person name="Silar P."/>
            <person name="Natvig D.O."/>
            <person name="Lalanne C."/>
            <person name="Gautier V."/>
            <person name="Ament-Velasquez S.L."/>
            <person name="Kruys A."/>
            <person name="Hutchinson M.I."/>
            <person name="Powell A.J."/>
            <person name="Barry K."/>
            <person name="Miller A.N."/>
            <person name="Grigoriev I.V."/>
            <person name="Debuchy R."/>
            <person name="Gladieux P."/>
            <person name="Hiltunen Thoren M."/>
            <person name="Johannesson H."/>
        </authorList>
    </citation>
    <scope>NUCLEOTIDE SEQUENCE [LARGE SCALE GENOMIC DNA]</scope>
    <source>
        <strain evidence="2 3">FGSC 10403</strain>
    </source>
</reference>
<feature type="compositionally biased region" description="Low complexity" evidence="1">
    <location>
        <begin position="416"/>
        <end position="436"/>
    </location>
</feature>
<dbReference type="EMBL" id="JAULSX010000003">
    <property type="protein sequence ID" value="KAK3495342.1"/>
    <property type="molecule type" value="Genomic_DNA"/>
</dbReference>
<keyword evidence="3" id="KW-1185">Reference proteome</keyword>
<feature type="compositionally biased region" description="Basic and acidic residues" evidence="1">
    <location>
        <begin position="25"/>
        <end position="34"/>
    </location>
</feature>
<evidence type="ECO:0000313" key="3">
    <source>
        <dbReference type="Proteomes" id="UP001285908"/>
    </source>
</evidence>
<feature type="region of interest" description="Disordered" evidence="1">
    <location>
        <begin position="25"/>
        <end position="229"/>
    </location>
</feature>
<feature type="region of interest" description="Disordered" evidence="1">
    <location>
        <begin position="487"/>
        <end position="506"/>
    </location>
</feature>
<feature type="region of interest" description="Disordered" evidence="1">
    <location>
        <begin position="283"/>
        <end position="351"/>
    </location>
</feature>